<proteinExistence type="predicted"/>
<dbReference type="Proteomes" id="UP000318681">
    <property type="component" value="Unassembled WGS sequence"/>
</dbReference>
<organism evidence="1 2">
    <name type="scientific">Alterirhizorhabdus solaris</name>
    <dbReference type="NCBI Taxonomy" id="2529389"/>
    <lineage>
        <taxon>Bacteria</taxon>
        <taxon>Pseudomonadati</taxon>
        <taxon>Pseudomonadota</taxon>
        <taxon>Alphaproteobacteria</taxon>
        <taxon>Sphingomonadales</taxon>
        <taxon>Rhizorhabdaceae</taxon>
        <taxon>Alterirhizorhabdus</taxon>
    </lineage>
</organism>
<sequence length="40" mass="3965">MLDPGHGGAVNMAGSSHNNAVSVSGVAEKALTLDFGLALR</sequence>
<protein>
    <submittedName>
        <fullName evidence="1">N-acetylmuramoyl-L-alanine amidase</fullName>
    </submittedName>
</protein>
<accession>A0A558QY95</accession>
<evidence type="ECO:0000313" key="1">
    <source>
        <dbReference type="EMBL" id="TVV72052.1"/>
    </source>
</evidence>
<dbReference type="AlphaFoldDB" id="A0A558QY95"/>
<gene>
    <name evidence="1" type="ORF">FOY91_15420</name>
</gene>
<evidence type="ECO:0000313" key="2">
    <source>
        <dbReference type="Proteomes" id="UP000318681"/>
    </source>
</evidence>
<feature type="non-terminal residue" evidence="1">
    <location>
        <position position="40"/>
    </location>
</feature>
<reference evidence="1 2" key="1">
    <citation type="submission" date="2019-07" db="EMBL/GenBank/DDBJ databases">
        <title>Sphingomonas solaris sp. nov., isolated from a solar panel from Boston, Massachusetts.</title>
        <authorList>
            <person name="Tanner K."/>
            <person name="Pascual J."/>
            <person name="Mancuso C."/>
            <person name="Pereto J."/>
            <person name="Khalil A."/>
            <person name="Vilanova C."/>
        </authorList>
    </citation>
    <scope>NUCLEOTIDE SEQUENCE [LARGE SCALE GENOMIC DNA]</scope>
    <source>
        <strain evidence="1 2">R4DWN</strain>
    </source>
</reference>
<dbReference type="Gene3D" id="3.40.630.40">
    <property type="entry name" value="Zn-dependent exopeptidases"/>
    <property type="match status" value="1"/>
</dbReference>
<keyword evidence="2" id="KW-1185">Reference proteome</keyword>
<dbReference type="EMBL" id="VNIM01000073">
    <property type="protein sequence ID" value="TVV72052.1"/>
    <property type="molecule type" value="Genomic_DNA"/>
</dbReference>
<name>A0A558QY95_9SPHN</name>
<dbReference type="OrthoDB" id="1263657at2"/>
<comment type="caution">
    <text evidence="1">The sequence shown here is derived from an EMBL/GenBank/DDBJ whole genome shotgun (WGS) entry which is preliminary data.</text>
</comment>